<feature type="non-terminal residue" evidence="2">
    <location>
        <position position="236"/>
    </location>
</feature>
<gene>
    <name evidence="2" type="ORF">SISSUDRAFT_1125775</name>
</gene>
<organism evidence="2 3">
    <name type="scientific">Sistotremastrum suecicum HHB10207 ss-3</name>
    <dbReference type="NCBI Taxonomy" id="1314776"/>
    <lineage>
        <taxon>Eukaryota</taxon>
        <taxon>Fungi</taxon>
        <taxon>Dikarya</taxon>
        <taxon>Basidiomycota</taxon>
        <taxon>Agaricomycotina</taxon>
        <taxon>Agaricomycetes</taxon>
        <taxon>Sistotremastrales</taxon>
        <taxon>Sistotremastraceae</taxon>
        <taxon>Sistotremastrum</taxon>
    </lineage>
</organism>
<evidence type="ECO:0000313" key="3">
    <source>
        <dbReference type="Proteomes" id="UP000076798"/>
    </source>
</evidence>
<dbReference type="EMBL" id="KV428014">
    <property type="protein sequence ID" value="KZT42352.1"/>
    <property type="molecule type" value="Genomic_DNA"/>
</dbReference>
<accession>A0A166H591</accession>
<dbReference type="Proteomes" id="UP000076798">
    <property type="component" value="Unassembled WGS sequence"/>
</dbReference>
<feature type="region of interest" description="Disordered" evidence="1">
    <location>
        <begin position="213"/>
        <end position="236"/>
    </location>
</feature>
<evidence type="ECO:0000256" key="1">
    <source>
        <dbReference type="SAM" id="MobiDB-lite"/>
    </source>
</evidence>
<protein>
    <submittedName>
        <fullName evidence="2">Uncharacterized protein</fullName>
    </submittedName>
</protein>
<dbReference type="OrthoDB" id="9991317at2759"/>
<proteinExistence type="predicted"/>
<keyword evidence="3" id="KW-1185">Reference proteome</keyword>
<reference evidence="2 3" key="1">
    <citation type="journal article" date="2016" name="Mol. Biol. Evol.">
        <title>Comparative Genomics of Early-Diverging Mushroom-Forming Fungi Provides Insights into the Origins of Lignocellulose Decay Capabilities.</title>
        <authorList>
            <person name="Nagy L.G."/>
            <person name="Riley R."/>
            <person name="Tritt A."/>
            <person name="Adam C."/>
            <person name="Daum C."/>
            <person name="Floudas D."/>
            <person name="Sun H."/>
            <person name="Yadav J.S."/>
            <person name="Pangilinan J."/>
            <person name="Larsson K.H."/>
            <person name="Matsuura K."/>
            <person name="Barry K."/>
            <person name="Labutti K."/>
            <person name="Kuo R."/>
            <person name="Ohm R.A."/>
            <person name="Bhattacharya S.S."/>
            <person name="Shirouzu T."/>
            <person name="Yoshinaga Y."/>
            <person name="Martin F.M."/>
            <person name="Grigoriev I.V."/>
            <person name="Hibbett D.S."/>
        </authorList>
    </citation>
    <scope>NUCLEOTIDE SEQUENCE [LARGE SCALE GENOMIC DNA]</scope>
    <source>
        <strain evidence="2 3">HHB10207 ss-3</strain>
    </source>
</reference>
<name>A0A166H591_9AGAM</name>
<evidence type="ECO:0000313" key="2">
    <source>
        <dbReference type="EMBL" id="KZT42352.1"/>
    </source>
</evidence>
<dbReference type="AlphaFoldDB" id="A0A166H591"/>
<dbReference type="Gene3D" id="1.20.1280.50">
    <property type="match status" value="1"/>
</dbReference>
<feature type="compositionally biased region" description="Polar residues" evidence="1">
    <location>
        <begin position="213"/>
        <end position="225"/>
    </location>
</feature>
<sequence>MSDIGGRVLVLSEAPKLVAFNHLLQRAGRLDAMLAMNTESDTDRSSLAVDVVSPSIKTGIESCPNEILCEIFELYQAESLIDARDGVANAFGWWSILLVCSRWCRVISNNPVFWQEIWTTWPPKIVELYETRSQNQPLRILKFRNSQCRHDNEGSTTARLLALNKSRIHTAHIEWTPYVHNEWMDLSRFMEWAVGDDLLPQLTQLHLNSSFDAVGRSGSTGTPQSRTRHDSSIRRC</sequence>
<feature type="compositionally biased region" description="Basic and acidic residues" evidence="1">
    <location>
        <begin position="227"/>
        <end position="236"/>
    </location>
</feature>